<feature type="domain" description="Cyclic nucleotide-binding" evidence="4">
    <location>
        <begin position="196"/>
        <end position="318"/>
    </location>
</feature>
<dbReference type="PANTHER" id="PTHR24567:SF74">
    <property type="entry name" value="HTH-TYPE TRANSCRIPTIONAL REGULATOR ARCR"/>
    <property type="match status" value="1"/>
</dbReference>
<evidence type="ECO:0000313" key="6">
    <source>
        <dbReference type="EnsemblMetazoa" id="ACOM035362-PA.1"/>
    </source>
</evidence>
<dbReference type="Gene3D" id="1.10.10.10">
    <property type="entry name" value="Winged helix-like DNA-binding domain superfamily/Winged helix DNA-binding domain"/>
    <property type="match status" value="1"/>
</dbReference>
<dbReference type="Gene3D" id="3.30.420.10">
    <property type="entry name" value="Ribonuclease H-like superfamily/Ribonuclease H"/>
    <property type="match status" value="1"/>
</dbReference>
<dbReference type="InterPro" id="IPR012337">
    <property type="entry name" value="RNaseH-like_sf"/>
</dbReference>
<keyword evidence="2" id="KW-0238">DNA-binding</keyword>
<dbReference type="InterPro" id="IPR036390">
    <property type="entry name" value="WH_DNA-bd_sf"/>
</dbReference>
<dbReference type="SMART" id="SM00100">
    <property type="entry name" value="cNMP"/>
    <property type="match status" value="1"/>
</dbReference>
<accession>A0A8W7PQ94</accession>
<dbReference type="InterPro" id="IPR000595">
    <property type="entry name" value="cNMP-bd_dom"/>
</dbReference>
<dbReference type="InterPro" id="IPR014710">
    <property type="entry name" value="RmlC-like_jellyroll"/>
</dbReference>
<dbReference type="InterPro" id="IPR002562">
    <property type="entry name" value="3'-5'_exonuclease_dom"/>
</dbReference>
<dbReference type="InterPro" id="IPR050397">
    <property type="entry name" value="Env_Response_Regulators"/>
</dbReference>
<dbReference type="GO" id="GO:0005829">
    <property type="term" value="C:cytosol"/>
    <property type="evidence" value="ECO:0007669"/>
    <property type="project" value="TreeGrafter"/>
</dbReference>
<dbReference type="CDD" id="cd00038">
    <property type="entry name" value="CAP_ED"/>
    <property type="match status" value="1"/>
</dbReference>
<evidence type="ECO:0000256" key="2">
    <source>
        <dbReference type="ARBA" id="ARBA00023125"/>
    </source>
</evidence>
<dbReference type="PROSITE" id="PS51063">
    <property type="entry name" value="HTH_CRP_2"/>
    <property type="match status" value="1"/>
</dbReference>
<dbReference type="AlphaFoldDB" id="A0A8W7PQ94"/>
<dbReference type="InterPro" id="IPR036388">
    <property type="entry name" value="WH-like_DNA-bd_sf"/>
</dbReference>
<dbReference type="InterPro" id="IPR012318">
    <property type="entry name" value="HTH_CRP"/>
</dbReference>
<dbReference type="Proteomes" id="UP000075882">
    <property type="component" value="Unassembled WGS sequence"/>
</dbReference>
<dbReference type="InterPro" id="IPR018490">
    <property type="entry name" value="cNMP-bd_dom_sf"/>
</dbReference>
<dbReference type="Gene3D" id="2.60.120.10">
    <property type="entry name" value="Jelly Rolls"/>
    <property type="match status" value="1"/>
</dbReference>
<dbReference type="PROSITE" id="PS50042">
    <property type="entry name" value="CNMP_BINDING_3"/>
    <property type="match status" value="1"/>
</dbReference>
<evidence type="ECO:0000256" key="3">
    <source>
        <dbReference type="ARBA" id="ARBA00023163"/>
    </source>
</evidence>
<evidence type="ECO:0000256" key="1">
    <source>
        <dbReference type="ARBA" id="ARBA00023015"/>
    </source>
</evidence>
<proteinExistence type="predicted"/>
<dbReference type="SMART" id="SM00419">
    <property type="entry name" value="HTH_CRP"/>
    <property type="match status" value="1"/>
</dbReference>
<evidence type="ECO:0000259" key="4">
    <source>
        <dbReference type="PROSITE" id="PS50042"/>
    </source>
</evidence>
<dbReference type="PANTHER" id="PTHR24567">
    <property type="entry name" value="CRP FAMILY TRANSCRIPTIONAL REGULATORY PROTEIN"/>
    <property type="match status" value="1"/>
</dbReference>
<dbReference type="Pfam" id="PF01612">
    <property type="entry name" value="DNA_pol_A_exo1"/>
    <property type="match status" value="1"/>
</dbReference>
<evidence type="ECO:0000259" key="5">
    <source>
        <dbReference type="PROSITE" id="PS51063"/>
    </source>
</evidence>
<reference evidence="6" key="1">
    <citation type="submission" date="2022-08" db="UniProtKB">
        <authorList>
            <consortium name="EnsemblMetazoa"/>
        </authorList>
    </citation>
    <scope>IDENTIFICATION</scope>
</reference>
<dbReference type="SMART" id="SM00474">
    <property type="entry name" value="35EXOc"/>
    <property type="match status" value="1"/>
</dbReference>
<feature type="domain" description="HTH crp-type" evidence="5">
    <location>
        <begin position="332"/>
        <end position="396"/>
    </location>
</feature>
<name>A0A8W7PQ94_ANOCL</name>
<dbReference type="Pfam" id="PF00027">
    <property type="entry name" value="cNMP_binding"/>
    <property type="match status" value="1"/>
</dbReference>
<dbReference type="GO" id="GO:0008408">
    <property type="term" value="F:3'-5' exonuclease activity"/>
    <property type="evidence" value="ECO:0007669"/>
    <property type="project" value="InterPro"/>
</dbReference>
<dbReference type="InterPro" id="IPR036397">
    <property type="entry name" value="RNaseH_sf"/>
</dbReference>
<sequence length="404" mass="44039">MPLFPALTPEQVFMLDSPEALAAALPAMRAAPVLGFDTESKPTFRKGEESDGPHLIQLADSQCAWLVPVVKGVLPEEIKTLLADPARPLVGFDLVSDRALLKSRLGVECGGLIDLGNLLPSDDARITVGAVQAVARLFGAYFRKSKKLSTTNWSRLPLSPAQQAYAGNDAWVALRVYQELQARKHGMSDWTRDFAILDALDEASRAQLLAHCQPVSAPAGTVLFREGSPCQAYLFLQQGQIRVQKVGENGREITLYRVENGQTCIVTTACLMSGNDYDAEGVAETAIQAQALPIPAFRQLLASSAAFRDFVFRAYGSRIADLLLLIEEVSFGRIDQRLAACLLQRARGQTALSTTHQELAAELGSAREVISRQLKDFERRGWIRLGRGQLQLLDAAALQQLAGK</sequence>
<protein>
    <submittedName>
        <fullName evidence="6">Uncharacterized protein</fullName>
    </submittedName>
</protein>
<dbReference type="SUPFAM" id="SSF53098">
    <property type="entry name" value="Ribonuclease H-like"/>
    <property type="match status" value="1"/>
</dbReference>
<dbReference type="EnsemblMetazoa" id="ACOM035362-RA">
    <property type="protein sequence ID" value="ACOM035362-PA.1"/>
    <property type="gene ID" value="ACOM035362"/>
</dbReference>
<dbReference type="GO" id="GO:0006139">
    <property type="term" value="P:nucleobase-containing compound metabolic process"/>
    <property type="evidence" value="ECO:0007669"/>
    <property type="project" value="InterPro"/>
</dbReference>
<dbReference type="SUPFAM" id="SSF46785">
    <property type="entry name" value="Winged helix' DNA-binding domain"/>
    <property type="match status" value="1"/>
</dbReference>
<keyword evidence="3" id="KW-0804">Transcription</keyword>
<organism evidence="6">
    <name type="scientific">Anopheles coluzzii</name>
    <name type="common">African malaria mosquito</name>
    <dbReference type="NCBI Taxonomy" id="1518534"/>
    <lineage>
        <taxon>Eukaryota</taxon>
        <taxon>Metazoa</taxon>
        <taxon>Ecdysozoa</taxon>
        <taxon>Arthropoda</taxon>
        <taxon>Hexapoda</taxon>
        <taxon>Insecta</taxon>
        <taxon>Pterygota</taxon>
        <taxon>Neoptera</taxon>
        <taxon>Endopterygota</taxon>
        <taxon>Diptera</taxon>
        <taxon>Nematocera</taxon>
        <taxon>Culicoidea</taxon>
        <taxon>Culicidae</taxon>
        <taxon>Anophelinae</taxon>
        <taxon>Anopheles</taxon>
    </lineage>
</organism>
<dbReference type="GO" id="GO:0003700">
    <property type="term" value="F:DNA-binding transcription factor activity"/>
    <property type="evidence" value="ECO:0007669"/>
    <property type="project" value="TreeGrafter"/>
</dbReference>
<dbReference type="GO" id="GO:0003677">
    <property type="term" value="F:DNA binding"/>
    <property type="evidence" value="ECO:0007669"/>
    <property type="project" value="UniProtKB-KW"/>
</dbReference>
<keyword evidence="1" id="KW-0805">Transcription regulation</keyword>
<dbReference type="SUPFAM" id="SSF51206">
    <property type="entry name" value="cAMP-binding domain-like"/>
    <property type="match status" value="1"/>
</dbReference>
<dbReference type="CDD" id="cd06141">
    <property type="entry name" value="WRN_exo"/>
    <property type="match status" value="1"/>
</dbReference>
<dbReference type="Pfam" id="PF13545">
    <property type="entry name" value="HTH_Crp_2"/>
    <property type="match status" value="1"/>
</dbReference>